<proteinExistence type="predicted"/>
<sequence length="229" mass="25229">MSYHPDFSLLEAYAQGSIDAIHGVSVATHLEMCPHCRQQTRQLEEHCGDALLNLEMTSSQASAAPTADAHWQQMLEQIFASDAPARPKLTRAKAPVVSVNGRQIAVPRALKRFVSADAKWRSYGGKVFSLALHSDDNTHMNLMYISAGVSIPQHTHLGTESTLVLHGGFKDEDDHYDAGDFILRDGSVHHSPQTAQDQDCLCLTVLTEPMLFTRGVARLFNMFGKGLYP</sequence>
<dbReference type="SUPFAM" id="SSF51182">
    <property type="entry name" value="RmlC-like cupins"/>
    <property type="match status" value="1"/>
</dbReference>
<name>A0A975U922_9VIBR</name>
<dbReference type="AlphaFoldDB" id="A0A975U922"/>
<protein>
    <submittedName>
        <fullName evidence="2">ChrR family anti-sigma-E factor</fullName>
    </submittedName>
</protein>
<dbReference type="NCBIfam" id="TIGR02451">
    <property type="entry name" value="anti_sig_ChrR"/>
    <property type="match status" value="1"/>
</dbReference>
<dbReference type="Proteomes" id="UP000694232">
    <property type="component" value="Chromosome 1"/>
</dbReference>
<dbReference type="CDD" id="cd20301">
    <property type="entry name" value="cupin_ChrR"/>
    <property type="match status" value="1"/>
</dbReference>
<dbReference type="InterPro" id="IPR041916">
    <property type="entry name" value="Anti_sigma_zinc_sf"/>
</dbReference>
<feature type="domain" description="ChrR-like cupin" evidence="1">
    <location>
        <begin position="117"/>
        <end position="206"/>
    </location>
</feature>
<dbReference type="FunFam" id="2.60.120.10:FF:000188">
    <property type="entry name" value="Transcriptional activator putative"/>
    <property type="match status" value="1"/>
</dbReference>
<accession>A0A975U922</accession>
<dbReference type="InterPro" id="IPR014710">
    <property type="entry name" value="RmlC-like_jellyroll"/>
</dbReference>
<dbReference type="KEGG" id="vos:KNV97_15235"/>
<dbReference type="InterPro" id="IPR025979">
    <property type="entry name" value="ChrR-like_cupin_dom"/>
</dbReference>
<dbReference type="Gene3D" id="2.60.120.10">
    <property type="entry name" value="Jelly Rolls"/>
    <property type="match status" value="1"/>
</dbReference>
<organism evidence="2 3">
    <name type="scientific">Vibrio ostreae</name>
    <dbReference type="NCBI Taxonomy" id="2841925"/>
    <lineage>
        <taxon>Bacteria</taxon>
        <taxon>Pseudomonadati</taxon>
        <taxon>Pseudomonadota</taxon>
        <taxon>Gammaproteobacteria</taxon>
        <taxon>Vibrionales</taxon>
        <taxon>Vibrionaceae</taxon>
        <taxon>Vibrio</taxon>
    </lineage>
</organism>
<reference evidence="2" key="1">
    <citation type="submission" date="2021-06" db="EMBL/GenBank/DDBJ databases">
        <title>Vibrio nov. sp., novel gut bacterium isolated from Yellow Sea oyster.</title>
        <authorList>
            <person name="Muhammad N."/>
            <person name="Nguyen T.H."/>
            <person name="Lee Y.-J."/>
            <person name="Ko J."/>
            <person name="Kim S.-G."/>
        </authorList>
    </citation>
    <scope>NUCLEOTIDE SEQUENCE</scope>
    <source>
        <strain evidence="2">OG9-811</strain>
    </source>
</reference>
<evidence type="ECO:0000259" key="1">
    <source>
        <dbReference type="Pfam" id="PF12973"/>
    </source>
</evidence>
<dbReference type="Pfam" id="PF12973">
    <property type="entry name" value="Cupin_7"/>
    <property type="match status" value="1"/>
</dbReference>
<dbReference type="EMBL" id="CP076643">
    <property type="protein sequence ID" value="QXO16821.1"/>
    <property type="molecule type" value="Genomic_DNA"/>
</dbReference>
<dbReference type="RefSeq" id="WP_136483447.1">
    <property type="nucleotide sequence ID" value="NZ_CP076643.1"/>
</dbReference>
<evidence type="ECO:0000313" key="3">
    <source>
        <dbReference type="Proteomes" id="UP000694232"/>
    </source>
</evidence>
<keyword evidence="3" id="KW-1185">Reference proteome</keyword>
<dbReference type="InterPro" id="IPR012807">
    <property type="entry name" value="Anti-sigma_ChrR"/>
</dbReference>
<evidence type="ECO:0000313" key="2">
    <source>
        <dbReference type="EMBL" id="QXO16821.1"/>
    </source>
</evidence>
<dbReference type="InterPro" id="IPR011051">
    <property type="entry name" value="RmlC_Cupin_sf"/>
</dbReference>
<gene>
    <name evidence="2" type="ORF">KNV97_15235</name>
</gene>
<dbReference type="Gene3D" id="1.10.10.1320">
    <property type="entry name" value="Anti-sigma factor, zinc-finger domain"/>
    <property type="match status" value="1"/>
</dbReference>